<keyword evidence="2" id="KW-1185">Reference proteome</keyword>
<comment type="caution">
    <text evidence="1">The sequence shown here is derived from an EMBL/GenBank/DDBJ whole genome shotgun (WGS) entry which is preliminary data.</text>
</comment>
<name>A0A7X1IZ87_9ACTN</name>
<dbReference type="RefSeq" id="WP_186280989.1">
    <property type="nucleotide sequence ID" value="NZ_JACMSF010000004.1"/>
</dbReference>
<dbReference type="Proteomes" id="UP000584670">
    <property type="component" value="Unassembled WGS sequence"/>
</dbReference>
<gene>
    <name evidence="1" type="ORF">H4N64_05735</name>
</gene>
<organism evidence="1 2">
    <name type="scientific">Streptomyces cupreus</name>
    <dbReference type="NCBI Taxonomy" id="2759956"/>
    <lineage>
        <taxon>Bacteria</taxon>
        <taxon>Bacillati</taxon>
        <taxon>Actinomycetota</taxon>
        <taxon>Actinomycetes</taxon>
        <taxon>Kitasatosporales</taxon>
        <taxon>Streptomycetaceae</taxon>
        <taxon>Streptomyces</taxon>
    </lineage>
</organism>
<protein>
    <submittedName>
        <fullName evidence="1">Uncharacterized protein</fullName>
    </submittedName>
</protein>
<dbReference type="AlphaFoldDB" id="A0A7X1IZ87"/>
<sequence>MVQEKGVRAFQVLGTQAEAEQQDGTRYSVVFHTLADMLDQAGELICVGLGIGEDRVLGQESGDVRGRSATRIQDGDLQNQKGPHQIQIARVADDSRRI</sequence>
<proteinExistence type="predicted"/>
<evidence type="ECO:0000313" key="2">
    <source>
        <dbReference type="Proteomes" id="UP000584670"/>
    </source>
</evidence>
<reference evidence="1 2" key="1">
    <citation type="submission" date="2020-08" db="EMBL/GenBank/DDBJ databases">
        <title>Streptomyces sp. PSKA01 genome sequencing and assembly.</title>
        <authorList>
            <person name="Mandal S."/>
            <person name="Maiti P.K."/>
            <person name="Das P."/>
        </authorList>
    </citation>
    <scope>NUCLEOTIDE SEQUENCE [LARGE SCALE GENOMIC DNA]</scope>
    <source>
        <strain evidence="1 2">PSKA01</strain>
    </source>
</reference>
<dbReference type="EMBL" id="JACMSF010000004">
    <property type="protein sequence ID" value="MBC2901109.1"/>
    <property type="molecule type" value="Genomic_DNA"/>
</dbReference>
<evidence type="ECO:0000313" key="1">
    <source>
        <dbReference type="EMBL" id="MBC2901109.1"/>
    </source>
</evidence>
<accession>A0A7X1IZ87</accession>